<dbReference type="AlphaFoldDB" id="A0A0L7QVJ4"/>
<dbReference type="STRING" id="597456.A0A0L7QVJ4"/>
<feature type="region of interest" description="Disordered" evidence="1">
    <location>
        <begin position="1"/>
        <end position="60"/>
    </location>
</feature>
<gene>
    <name evidence="2" type="ORF">WH47_04186</name>
</gene>
<evidence type="ECO:0008006" key="4">
    <source>
        <dbReference type="Google" id="ProtNLM"/>
    </source>
</evidence>
<evidence type="ECO:0000256" key="1">
    <source>
        <dbReference type="SAM" id="MobiDB-lite"/>
    </source>
</evidence>
<feature type="compositionally biased region" description="Polar residues" evidence="1">
    <location>
        <begin position="35"/>
        <end position="46"/>
    </location>
</feature>
<organism evidence="2 3">
    <name type="scientific">Habropoda laboriosa</name>
    <dbReference type="NCBI Taxonomy" id="597456"/>
    <lineage>
        <taxon>Eukaryota</taxon>
        <taxon>Metazoa</taxon>
        <taxon>Ecdysozoa</taxon>
        <taxon>Arthropoda</taxon>
        <taxon>Hexapoda</taxon>
        <taxon>Insecta</taxon>
        <taxon>Pterygota</taxon>
        <taxon>Neoptera</taxon>
        <taxon>Endopterygota</taxon>
        <taxon>Hymenoptera</taxon>
        <taxon>Apocrita</taxon>
        <taxon>Aculeata</taxon>
        <taxon>Apoidea</taxon>
        <taxon>Anthophila</taxon>
        <taxon>Apidae</taxon>
        <taxon>Habropoda</taxon>
    </lineage>
</organism>
<proteinExistence type="predicted"/>
<dbReference type="Proteomes" id="UP000053825">
    <property type="component" value="Unassembled WGS sequence"/>
</dbReference>
<reference evidence="2 3" key="1">
    <citation type="submission" date="2015-07" db="EMBL/GenBank/DDBJ databases">
        <title>The genome of Habropoda laboriosa.</title>
        <authorList>
            <person name="Pan H."/>
            <person name="Kapheim K."/>
        </authorList>
    </citation>
    <scope>NUCLEOTIDE SEQUENCE [LARGE SCALE GENOMIC DNA]</scope>
    <source>
        <strain evidence="2">0110345459</strain>
    </source>
</reference>
<evidence type="ECO:0000313" key="2">
    <source>
        <dbReference type="EMBL" id="KOC62526.1"/>
    </source>
</evidence>
<dbReference type="OrthoDB" id="6606299at2759"/>
<sequence>MSGKLRGSSVKWESSTEEDDTYETKYKMKLRESLRNTQQPATTENMVTEPRKRGRGPSKRPCLNRNALMARENRLRKKAYLEKIENKLLFYQQENKNLVNIIRKQGVDIKRLSGEVAYLKSVLNNNTSITVLLKTINDGLRKISTQKKNSFHPHYVSECSNGLGTQHKCTCYTNLKENILNTQNTNIFITNVNSDPLIEHSTTENQSSGSYANARRQFTCKDSNIDKISSSFLELDHTYTVSKTPIVDIKNNLQNKEATNTITSTTSSISENNYMDNTKELDNLLPITQTDISNVEEKKDADTIGIDFDQLSSFNMDIFEDLPKCDEMMNTVDGLNDTSNLFTEEEISQTLDNTGICLHVNSDKVSLEFCSICHLNSKNSGSN</sequence>
<feature type="compositionally biased region" description="Basic and acidic residues" evidence="1">
    <location>
        <begin position="22"/>
        <end position="34"/>
    </location>
</feature>
<name>A0A0L7QVJ4_9HYME</name>
<protein>
    <recommendedName>
        <fullName evidence="4">BZIP domain-containing protein</fullName>
    </recommendedName>
</protein>
<dbReference type="EMBL" id="KQ414727">
    <property type="protein sequence ID" value="KOC62526.1"/>
    <property type="molecule type" value="Genomic_DNA"/>
</dbReference>
<keyword evidence="3" id="KW-1185">Reference proteome</keyword>
<evidence type="ECO:0000313" key="3">
    <source>
        <dbReference type="Proteomes" id="UP000053825"/>
    </source>
</evidence>
<accession>A0A0L7QVJ4</accession>